<reference evidence="1 2" key="1">
    <citation type="submission" date="2019-03" db="EMBL/GenBank/DDBJ databases">
        <title>Metabolic potential of uncultured bacteria and archaea associated with petroleum seepage in deep-sea sediments.</title>
        <authorList>
            <person name="Dong X."/>
            <person name="Hubert C."/>
        </authorList>
    </citation>
    <scope>NUCLEOTIDE SEQUENCE [LARGE SCALE GENOMIC DNA]</scope>
    <source>
        <strain evidence="1">E44_bin18</strain>
    </source>
</reference>
<dbReference type="EMBL" id="SOJN01000141">
    <property type="protein sequence ID" value="TET44035.1"/>
    <property type="molecule type" value="Genomic_DNA"/>
</dbReference>
<name>A0A523UNL5_UNCT6</name>
<dbReference type="AlphaFoldDB" id="A0A523UNL5"/>
<organism evidence="1 2">
    <name type="scientific">candidate division TA06 bacterium</name>
    <dbReference type="NCBI Taxonomy" id="2250710"/>
    <lineage>
        <taxon>Bacteria</taxon>
        <taxon>Bacteria division TA06</taxon>
    </lineage>
</organism>
<protein>
    <submittedName>
        <fullName evidence="1">Uncharacterized protein</fullName>
    </submittedName>
</protein>
<accession>A0A523UNL5</accession>
<gene>
    <name evidence="1" type="ORF">E3J62_11395</name>
</gene>
<sequence>MKLEEGARVYYDGDMANPPGLGVIVRICEDAGWGISVDIRLDDGREFNVPRSAFSPEYKGDGGTRFVTEEAYSAWREARIVEFRKRTKKQNPKRLTVIHHAGSHFTEPGNRGR</sequence>
<evidence type="ECO:0000313" key="2">
    <source>
        <dbReference type="Proteomes" id="UP000315525"/>
    </source>
</evidence>
<evidence type="ECO:0000313" key="1">
    <source>
        <dbReference type="EMBL" id="TET44035.1"/>
    </source>
</evidence>
<dbReference type="Proteomes" id="UP000315525">
    <property type="component" value="Unassembled WGS sequence"/>
</dbReference>
<comment type="caution">
    <text evidence="1">The sequence shown here is derived from an EMBL/GenBank/DDBJ whole genome shotgun (WGS) entry which is preliminary data.</text>
</comment>
<proteinExistence type="predicted"/>